<dbReference type="RefSeq" id="WP_189437517.1">
    <property type="nucleotide sequence ID" value="NZ_BMXE01000005.1"/>
</dbReference>
<reference evidence="3" key="1">
    <citation type="journal article" date="2019" name="Int. J. Syst. Evol. Microbiol.">
        <title>The Global Catalogue of Microorganisms (GCM) 10K type strain sequencing project: providing services to taxonomists for standard genome sequencing and annotation.</title>
        <authorList>
            <consortium name="The Broad Institute Genomics Platform"/>
            <consortium name="The Broad Institute Genome Sequencing Center for Infectious Disease"/>
            <person name="Wu L."/>
            <person name="Ma J."/>
        </authorList>
    </citation>
    <scope>NUCLEOTIDE SEQUENCE [LARGE SCALE GENOMIC DNA]</scope>
    <source>
        <strain evidence="3">KCTC 12861</strain>
    </source>
</reference>
<evidence type="ECO:0000259" key="1">
    <source>
        <dbReference type="Pfam" id="PF05050"/>
    </source>
</evidence>
<dbReference type="EMBL" id="BMXE01000005">
    <property type="protein sequence ID" value="GHB37818.1"/>
    <property type="molecule type" value="Genomic_DNA"/>
</dbReference>
<evidence type="ECO:0000313" key="2">
    <source>
        <dbReference type="EMBL" id="GHB37818.1"/>
    </source>
</evidence>
<dbReference type="SUPFAM" id="SSF53335">
    <property type="entry name" value="S-adenosyl-L-methionine-dependent methyltransferases"/>
    <property type="match status" value="1"/>
</dbReference>
<evidence type="ECO:0000313" key="3">
    <source>
        <dbReference type="Proteomes" id="UP000637980"/>
    </source>
</evidence>
<keyword evidence="3" id="KW-1185">Reference proteome</keyword>
<organism evidence="2 3">
    <name type="scientific">Pseudovibrio japonicus</name>
    <dbReference type="NCBI Taxonomy" id="366534"/>
    <lineage>
        <taxon>Bacteria</taxon>
        <taxon>Pseudomonadati</taxon>
        <taxon>Pseudomonadota</taxon>
        <taxon>Alphaproteobacteria</taxon>
        <taxon>Hyphomicrobiales</taxon>
        <taxon>Stappiaceae</taxon>
        <taxon>Pseudovibrio</taxon>
    </lineage>
</organism>
<dbReference type="Pfam" id="PF05050">
    <property type="entry name" value="Methyltransf_21"/>
    <property type="match status" value="1"/>
</dbReference>
<feature type="domain" description="Methyltransferase FkbM" evidence="1">
    <location>
        <begin position="124"/>
        <end position="177"/>
    </location>
</feature>
<dbReference type="InterPro" id="IPR029063">
    <property type="entry name" value="SAM-dependent_MTases_sf"/>
</dbReference>
<dbReference type="Proteomes" id="UP000637980">
    <property type="component" value="Unassembled WGS sequence"/>
</dbReference>
<comment type="caution">
    <text evidence="2">The sequence shown here is derived from an EMBL/GenBank/DDBJ whole genome shotgun (WGS) entry which is preliminary data.</text>
</comment>
<dbReference type="InterPro" id="IPR006342">
    <property type="entry name" value="FkbM_mtfrase"/>
</dbReference>
<name>A0ABQ3EM40_9HYPH</name>
<accession>A0ABQ3EM40</accession>
<gene>
    <name evidence="2" type="ORF">GCM10007094_28930</name>
</gene>
<protein>
    <recommendedName>
        <fullName evidence="1">Methyltransferase FkbM domain-containing protein</fullName>
    </recommendedName>
</protein>
<proteinExistence type="predicted"/>
<sequence length="266" mass="30200">MDLKKSIRKRVARLAGIPFYKGQETSAESLRRFAKLAQPKMTDFELIRIGGAGDGGYLIPDDLEGISACFSPGVGPFVRFEEELAGRGIPSFLVDASVDRPPVDNPKFSFQKKYLGVEDSGDYIRLDSWLEQSAPNKGDLLLQMDIECGEYDVLFDSDQSILSRFRIIVIEFHDLPSLLDPIAFKLFYHIFRRLLENFEVVHIHPNNCALPVRSKNGFAIPPVMEFTFLRRDRIENSRPANTFPHPLDEASTAKSDYALPSCWYDF</sequence>